<dbReference type="PROSITE" id="PS50967">
    <property type="entry name" value="HRDC"/>
    <property type="match status" value="1"/>
</dbReference>
<feature type="domain" description="HRDC" evidence="1">
    <location>
        <begin position="207"/>
        <end position="288"/>
    </location>
</feature>
<dbReference type="InterPro" id="IPR002121">
    <property type="entry name" value="HRDC_dom"/>
</dbReference>
<dbReference type="SMART" id="SM00341">
    <property type="entry name" value="HRDC"/>
    <property type="match status" value="1"/>
</dbReference>
<reference evidence="2" key="1">
    <citation type="submission" date="2020-05" db="EMBL/GenBank/DDBJ databases">
        <authorList>
            <person name="Chiriac C."/>
            <person name="Salcher M."/>
            <person name="Ghai R."/>
            <person name="Kavagutti S V."/>
        </authorList>
    </citation>
    <scope>NUCLEOTIDE SEQUENCE</scope>
</reference>
<dbReference type="GO" id="GO:0000166">
    <property type="term" value="F:nucleotide binding"/>
    <property type="evidence" value="ECO:0007669"/>
    <property type="project" value="InterPro"/>
</dbReference>
<proteinExistence type="predicted"/>
<dbReference type="InterPro" id="IPR051086">
    <property type="entry name" value="RNase_D-like"/>
</dbReference>
<dbReference type="Pfam" id="PF01612">
    <property type="entry name" value="DNA_pol_A_exo1"/>
    <property type="match status" value="1"/>
</dbReference>
<dbReference type="Gene3D" id="1.10.150.80">
    <property type="entry name" value="HRDC domain"/>
    <property type="match status" value="1"/>
</dbReference>
<evidence type="ECO:0000313" key="2">
    <source>
        <dbReference type="EMBL" id="CAB4569971.1"/>
    </source>
</evidence>
<name>A0A6J6E0R2_9ZZZZ</name>
<protein>
    <submittedName>
        <fullName evidence="2">Unannotated protein</fullName>
    </submittedName>
</protein>
<dbReference type="GO" id="GO:0006139">
    <property type="term" value="P:nucleobase-containing compound metabolic process"/>
    <property type="evidence" value="ECO:0007669"/>
    <property type="project" value="InterPro"/>
</dbReference>
<dbReference type="CDD" id="cd06142">
    <property type="entry name" value="RNaseD_exo"/>
    <property type="match status" value="1"/>
</dbReference>
<dbReference type="GO" id="GO:0008408">
    <property type="term" value="F:3'-5' exonuclease activity"/>
    <property type="evidence" value="ECO:0007669"/>
    <property type="project" value="InterPro"/>
</dbReference>
<sequence length="388" mass="42738">MSFDLIDDSAKLSRLLDVLEREPRIALDTEFHRERTYFPRLALIQVAWGGGIAVIDPLAVDIQPITRIFGDANLIVLHAAQQDMDVLAHAVGRVPARMFDTQIAAGFLGFSTPSLASLVNAQLKIALPKGDRLTDWLRRPLTDGQLAYAASDVEHLLELHDRLCSDLSERGRLVWAEDACEELRTRKTGPGDPADAWLKQKDLRGMKPRTRGILASLAEWRERRAMASDIPPRQVLPDLALHGIAQRDPSSLGELGQARGVDDRHTRGSIGPEILEAVARGRDRRADLPASDGEELDRHLRPAITLVSAWISEVARTNDVDTVLLATRNDIVSLLRRDNDARLASGWRFDLVGLQIEDLLAGRSGLSFDGRGGLRLISAATEPLDNGV</sequence>
<accession>A0A6J6E0R2</accession>
<dbReference type="EMBL" id="CAEZTS010000016">
    <property type="protein sequence ID" value="CAB4569971.1"/>
    <property type="molecule type" value="Genomic_DNA"/>
</dbReference>
<dbReference type="InterPro" id="IPR036397">
    <property type="entry name" value="RNaseH_sf"/>
</dbReference>
<dbReference type="PANTHER" id="PTHR47649">
    <property type="entry name" value="RIBONUCLEASE D"/>
    <property type="match status" value="1"/>
</dbReference>
<dbReference type="InterPro" id="IPR010997">
    <property type="entry name" value="HRDC-like_sf"/>
</dbReference>
<dbReference type="InterPro" id="IPR002562">
    <property type="entry name" value="3'-5'_exonuclease_dom"/>
</dbReference>
<dbReference type="SUPFAM" id="SSF47819">
    <property type="entry name" value="HRDC-like"/>
    <property type="match status" value="2"/>
</dbReference>
<dbReference type="InterPro" id="IPR044876">
    <property type="entry name" value="HRDC_dom_sf"/>
</dbReference>
<dbReference type="AlphaFoldDB" id="A0A6J6E0R2"/>
<dbReference type="GO" id="GO:0003676">
    <property type="term" value="F:nucleic acid binding"/>
    <property type="evidence" value="ECO:0007669"/>
    <property type="project" value="InterPro"/>
</dbReference>
<dbReference type="Gene3D" id="3.30.420.10">
    <property type="entry name" value="Ribonuclease H-like superfamily/Ribonuclease H"/>
    <property type="match status" value="1"/>
</dbReference>
<gene>
    <name evidence="2" type="ORF">UFOPK1722_00309</name>
</gene>
<dbReference type="PANTHER" id="PTHR47649:SF1">
    <property type="entry name" value="RIBONUCLEASE D"/>
    <property type="match status" value="1"/>
</dbReference>
<organism evidence="2">
    <name type="scientific">freshwater metagenome</name>
    <dbReference type="NCBI Taxonomy" id="449393"/>
    <lineage>
        <taxon>unclassified sequences</taxon>
        <taxon>metagenomes</taxon>
        <taxon>ecological metagenomes</taxon>
    </lineage>
</organism>
<dbReference type="SMART" id="SM00474">
    <property type="entry name" value="35EXOc"/>
    <property type="match status" value="1"/>
</dbReference>
<evidence type="ECO:0000259" key="1">
    <source>
        <dbReference type="PROSITE" id="PS50967"/>
    </source>
</evidence>
<dbReference type="Pfam" id="PF00570">
    <property type="entry name" value="HRDC"/>
    <property type="match status" value="1"/>
</dbReference>
<dbReference type="InterPro" id="IPR012337">
    <property type="entry name" value="RNaseH-like_sf"/>
</dbReference>
<dbReference type="SUPFAM" id="SSF53098">
    <property type="entry name" value="Ribonuclease H-like"/>
    <property type="match status" value="1"/>
</dbReference>